<name>A0AAE4Z8Y3_9BACT</name>
<keyword evidence="1" id="KW-0472">Membrane</keyword>
<accession>A0AAE4Z8Y3</accession>
<dbReference type="Gene3D" id="1.10.10.1320">
    <property type="entry name" value="Anti-sigma factor, zinc-finger domain"/>
    <property type="match status" value="1"/>
</dbReference>
<dbReference type="Proteomes" id="UP000702544">
    <property type="component" value="Unassembled WGS sequence"/>
</dbReference>
<dbReference type="InterPro" id="IPR041916">
    <property type="entry name" value="Anti_sigma_zinc_sf"/>
</dbReference>
<evidence type="ECO:0000313" key="3">
    <source>
        <dbReference type="Proteomes" id="UP000702544"/>
    </source>
</evidence>
<keyword evidence="1" id="KW-1133">Transmembrane helix</keyword>
<dbReference type="EMBL" id="JAACAK010000002">
    <property type="protein sequence ID" value="NIR73646.1"/>
    <property type="molecule type" value="Genomic_DNA"/>
</dbReference>
<comment type="caution">
    <text evidence="2">The sequence shown here is derived from an EMBL/GenBank/DDBJ whole genome shotgun (WGS) entry which is preliminary data.</text>
</comment>
<reference evidence="2 3" key="1">
    <citation type="submission" date="2020-01" db="EMBL/GenBank/DDBJ databases">
        <title>Genomes assembled from Gulf of Kutch pelagic sediment metagenomes.</title>
        <authorList>
            <person name="Chandrashekar M."/>
            <person name="Mahajan M.S."/>
            <person name="Dave K.J."/>
            <person name="Vatsa P."/>
            <person name="Nathani N.M."/>
        </authorList>
    </citation>
    <scope>NUCLEOTIDE SEQUENCE [LARGE SCALE GENOMIC DNA]</scope>
    <source>
        <strain evidence="2">KS3-K002</strain>
    </source>
</reference>
<gene>
    <name evidence="2" type="ORF">GWO12_00800</name>
</gene>
<evidence type="ECO:0000256" key="1">
    <source>
        <dbReference type="SAM" id="Phobius"/>
    </source>
</evidence>
<keyword evidence="1" id="KW-0812">Transmembrane</keyword>
<feature type="transmembrane region" description="Helical" evidence="1">
    <location>
        <begin position="100"/>
        <end position="118"/>
    </location>
</feature>
<sequence>MRELTCSEIAERALIGRYVVGQLSDDDVEVLESHYLTCARCFDELRLAVGIRETLPDVAKIDMRRLHILESASGDGREAAAASQDRSPPTGRRLGRRAKVGTAAALAAAAVIAGLLFLRPAQLTDELAPTHRDDVPTAESRLMPQAPVGEVAAAREFRWSPLTAADRYRVTLYDAMGTALWEAETSETSAVLPEEIRLVPGASYLWEVAARVDWNRWIRSDVVRFEIHER</sequence>
<dbReference type="AlphaFoldDB" id="A0AAE4Z8Y3"/>
<protein>
    <recommendedName>
        <fullName evidence="4">Zinc-finger domain-containing protein</fullName>
    </recommendedName>
</protein>
<evidence type="ECO:0000313" key="2">
    <source>
        <dbReference type="EMBL" id="NIR73646.1"/>
    </source>
</evidence>
<evidence type="ECO:0008006" key="4">
    <source>
        <dbReference type="Google" id="ProtNLM"/>
    </source>
</evidence>
<organism evidence="2 3">
    <name type="scientific">Candidatus Kutchimonas denitrificans</name>
    <dbReference type="NCBI Taxonomy" id="3056748"/>
    <lineage>
        <taxon>Bacteria</taxon>
        <taxon>Pseudomonadati</taxon>
        <taxon>Gemmatimonadota</taxon>
        <taxon>Gemmatimonadia</taxon>
        <taxon>Candidatus Palauibacterales</taxon>
        <taxon>Candidatus Palauibacteraceae</taxon>
        <taxon>Candidatus Kutchimonas</taxon>
    </lineage>
</organism>
<proteinExistence type="predicted"/>